<reference evidence="3 4" key="1">
    <citation type="submission" date="2020-11" db="EMBL/GenBank/DDBJ databases">
        <title>Draft Genome of Enterobacter sp. strain EMC7.</title>
        <authorList>
            <person name="Barman P."/>
            <person name="Sinha S."/>
            <person name="Sen S."/>
            <person name="Chakraborty R."/>
        </authorList>
    </citation>
    <scope>NUCLEOTIDE SEQUENCE [LARGE SCALE GENOMIC DNA]</scope>
    <source>
        <strain evidence="3 4">EMC7</strain>
    </source>
</reference>
<dbReference type="Gene3D" id="2.40.30.170">
    <property type="match status" value="1"/>
</dbReference>
<evidence type="ECO:0000313" key="3">
    <source>
        <dbReference type="EMBL" id="MBZ0059977.1"/>
    </source>
</evidence>
<dbReference type="Gene3D" id="2.40.50.100">
    <property type="match status" value="1"/>
</dbReference>
<evidence type="ECO:0000256" key="1">
    <source>
        <dbReference type="ARBA" id="ARBA00004196"/>
    </source>
</evidence>
<protein>
    <submittedName>
        <fullName evidence="3">HlyD family efflux transporter periplasmic adaptor subunit</fullName>
    </submittedName>
</protein>
<accession>A0ABS7S0Z6</accession>
<dbReference type="EMBL" id="JADMNK010000013">
    <property type="protein sequence ID" value="MBZ0059977.1"/>
    <property type="molecule type" value="Genomic_DNA"/>
</dbReference>
<proteinExistence type="predicted"/>
<sequence length="295" mass="33296">MFSGYSHGEFVYLSYSGTARIERLLVNKGDEVTSGQELVKIESFDAQNTLLQVEEKLSAENALLRNLASGERPEELDIIRAQIKKSRSSESQVKRQLERYRDLYAKQAISRAEWEDISDELTQKGAQVEELINQLKARQLPARQDEINKQLAQVEAVRLERDKALWDVQQTTIVSPVNARVFDTIYRAGERPSAGSPIISLLPPDNIKVRFFIPEAMLGKFKVGTKVKLSCDGCSEAIPGIINYINPEAEFTPPVIYSTKRREKLIFMAEAIPAREQAARMKIGQPFDVEIIPDA</sequence>
<evidence type="ECO:0000313" key="4">
    <source>
        <dbReference type="Proteomes" id="UP000706580"/>
    </source>
</evidence>
<dbReference type="Proteomes" id="UP000706580">
    <property type="component" value="Unassembled WGS sequence"/>
</dbReference>
<dbReference type="Gene3D" id="1.10.287.470">
    <property type="entry name" value="Helix hairpin bin"/>
    <property type="match status" value="1"/>
</dbReference>
<name>A0ABS7S0Z6_9ENTR</name>
<comment type="caution">
    <text evidence="3">The sequence shown here is derived from an EMBL/GenBank/DDBJ whole genome shotgun (WGS) entry which is preliminary data.</text>
</comment>
<gene>
    <name evidence="3" type="ORF">ITX56_19680</name>
</gene>
<dbReference type="PANTHER" id="PTHR32347:SF23">
    <property type="entry name" value="BLL5650 PROTEIN"/>
    <property type="match status" value="1"/>
</dbReference>
<comment type="subcellular location">
    <subcellularLocation>
        <location evidence="1">Cell envelope</location>
    </subcellularLocation>
</comment>
<evidence type="ECO:0000256" key="2">
    <source>
        <dbReference type="ARBA" id="ARBA00023054"/>
    </source>
</evidence>
<dbReference type="PANTHER" id="PTHR32347">
    <property type="entry name" value="EFFLUX SYSTEM COMPONENT YKNX-RELATED"/>
    <property type="match status" value="1"/>
</dbReference>
<dbReference type="InterPro" id="IPR050465">
    <property type="entry name" value="UPF0194_transport"/>
</dbReference>
<keyword evidence="4" id="KW-1185">Reference proteome</keyword>
<organism evidence="3 4">
    <name type="scientific">Leclercia barmai</name>
    <dbReference type="NCBI Taxonomy" id="2785629"/>
    <lineage>
        <taxon>Bacteria</taxon>
        <taxon>Pseudomonadati</taxon>
        <taxon>Pseudomonadota</taxon>
        <taxon>Gammaproteobacteria</taxon>
        <taxon>Enterobacterales</taxon>
        <taxon>Enterobacteriaceae</taxon>
        <taxon>Leclercia</taxon>
    </lineage>
</organism>
<keyword evidence="2" id="KW-0175">Coiled coil</keyword>